<comment type="caution">
    <text evidence="2">The sequence shown here is derived from an EMBL/GenBank/DDBJ whole genome shotgun (WGS) entry which is preliminary data.</text>
</comment>
<evidence type="ECO:0000313" key="3">
    <source>
        <dbReference type="Proteomes" id="UP000617555"/>
    </source>
</evidence>
<proteinExistence type="predicted"/>
<dbReference type="EMBL" id="BMII01000036">
    <property type="protein sequence ID" value="GGB71876.1"/>
    <property type="molecule type" value="Genomic_DNA"/>
</dbReference>
<protein>
    <recommendedName>
        <fullName evidence="4">DUF3157 family protein</fullName>
    </recommendedName>
</protein>
<feature type="chain" id="PRO_5047006551" description="DUF3157 family protein" evidence="1">
    <location>
        <begin position="23"/>
        <end position="233"/>
    </location>
</feature>
<dbReference type="RefSeq" id="WP_188740646.1">
    <property type="nucleotide sequence ID" value="NZ_BMII01000036.1"/>
</dbReference>
<keyword evidence="1" id="KW-0732">Signal</keyword>
<organism evidence="2 3">
    <name type="scientific">Shewanella inventionis</name>
    <dbReference type="NCBI Taxonomy" id="1738770"/>
    <lineage>
        <taxon>Bacteria</taxon>
        <taxon>Pseudomonadati</taxon>
        <taxon>Pseudomonadota</taxon>
        <taxon>Gammaproteobacteria</taxon>
        <taxon>Alteromonadales</taxon>
        <taxon>Shewanellaceae</taxon>
        <taxon>Shewanella</taxon>
    </lineage>
</organism>
<keyword evidence="3" id="KW-1185">Reference proteome</keyword>
<gene>
    <name evidence="2" type="ORF">GCM10011607_35450</name>
</gene>
<dbReference type="InterPro" id="IPR021501">
    <property type="entry name" value="DUF3157"/>
</dbReference>
<feature type="signal peptide" evidence="1">
    <location>
        <begin position="1"/>
        <end position="22"/>
    </location>
</feature>
<sequence>MKTKLNTIASALFLLLAPTAMAADVAVITLDNGAHVRLKDDFTWEYIITETVAQPISPKVIAPDSPGAMSPEANEKTANAAAVAPSVTSLATLGTQEQVAKATVTSTEALTTRLTANAMAQPELLSSTAKDGVKITLASTQWKGDKLGLIFDFDSTSDEHITVVNVEASFFNDQGSLIKTETIEAWEAIFRMPETYLRKGQHRQSPILWIEGINKQQWQQQLISLKIVEIESR</sequence>
<dbReference type="Proteomes" id="UP000617555">
    <property type="component" value="Unassembled WGS sequence"/>
</dbReference>
<evidence type="ECO:0000313" key="2">
    <source>
        <dbReference type="EMBL" id="GGB71876.1"/>
    </source>
</evidence>
<reference evidence="3" key="1">
    <citation type="journal article" date="2019" name="Int. J. Syst. Evol. Microbiol.">
        <title>The Global Catalogue of Microorganisms (GCM) 10K type strain sequencing project: providing services to taxonomists for standard genome sequencing and annotation.</title>
        <authorList>
            <consortium name="The Broad Institute Genomics Platform"/>
            <consortium name="The Broad Institute Genome Sequencing Center for Infectious Disease"/>
            <person name="Wu L."/>
            <person name="Ma J."/>
        </authorList>
    </citation>
    <scope>NUCLEOTIDE SEQUENCE [LARGE SCALE GENOMIC DNA]</scope>
    <source>
        <strain evidence="3">CGMCC 1.15339</strain>
    </source>
</reference>
<dbReference type="Pfam" id="PF11355">
    <property type="entry name" value="DUF3157"/>
    <property type="match status" value="1"/>
</dbReference>
<evidence type="ECO:0008006" key="4">
    <source>
        <dbReference type="Google" id="ProtNLM"/>
    </source>
</evidence>
<accession>A0ABQ1JLB7</accession>
<name>A0ABQ1JLB7_9GAMM</name>
<evidence type="ECO:0000256" key="1">
    <source>
        <dbReference type="SAM" id="SignalP"/>
    </source>
</evidence>